<gene>
    <name evidence="1" type="ORF">NNL38_00565</name>
</gene>
<evidence type="ECO:0000313" key="2">
    <source>
        <dbReference type="Proteomes" id="UP001057998"/>
    </source>
</evidence>
<dbReference type="RefSeq" id="WP_255389110.1">
    <property type="nucleotide sequence ID" value="NZ_CP101508.1"/>
</dbReference>
<name>A0ABY5GFF8_9GAMM</name>
<proteinExistence type="predicted"/>
<reference evidence="1" key="1">
    <citation type="submission" date="2022-07" db="EMBL/GenBank/DDBJ databases">
        <title>Genome sequencing of Photobacterium atrarenae GJH2-4.</title>
        <authorList>
            <person name="Park S.-J."/>
        </authorList>
    </citation>
    <scope>NUCLEOTIDE SEQUENCE</scope>
    <source>
        <strain evidence="1">GJH2-4</strain>
    </source>
</reference>
<dbReference type="EMBL" id="CP101508">
    <property type="protein sequence ID" value="UTV27855.1"/>
    <property type="molecule type" value="Genomic_DNA"/>
</dbReference>
<evidence type="ECO:0000313" key="1">
    <source>
        <dbReference type="EMBL" id="UTV27855.1"/>
    </source>
</evidence>
<accession>A0ABY5GFF8</accession>
<dbReference type="Proteomes" id="UP001057998">
    <property type="component" value="Chromosome 1"/>
</dbReference>
<organism evidence="1 2">
    <name type="scientific">Photobacterium atrarenae</name>
    <dbReference type="NCBI Taxonomy" id="865757"/>
    <lineage>
        <taxon>Bacteria</taxon>
        <taxon>Pseudomonadati</taxon>
        <taxon>Pseudomonadota</taxon>
        <taxon>Gammaproteobacteria</taxon>
        <taxon>Vibrionales</taxon>
        <taxon>Vibrionaceae</taxon>
        <taxon>Photobacterium</taxon>
    </lineage>
</organism>
<sequence length="177" mass="19069">MKRFGKLWLLLAAFALPVGLAQLMLSMQWYQGGVTNRGQLLDPPLSAPGVAQAGRWQLLYVLPDDCDVACAGALFHLRQIPQAVGAERDRVASLLLVNGSAGQDNELLRGLKAATVPASLLKRLQATEYGAQAIYLVDPLGNILMAYPLESAQPAILAQGKDVLRDLKRLLKVSKIG</sequence>
<protein>
    <submittedName>
        <fullName evidence="1">Cytochrome oxidase</fullName>
    </submittedName>
</protein>
<keyword evidence="2" id="KW-1185">Reference proteome</keyword>